<evidence type="ECO:0000313" key="4">
    <source>
        <dbReference type="Proteomes" id="UP000199028"/>
    </source>
</evidence>
<keyword evidence="2" id="KW-0812">Transmembrane</keyword>
<keyword evidence="2" id="KW-0472">Membrane</keyword>
<dbReference type="RefSeq" id="WP_090072567.1">
    <property type="nucleotide sequence ID" value="NZ_FOFT01000019.1"/>
</dbReference>
<gene>
    <name evidence="3" type="ORF">SAMN05216195_119152</name>
</gene>
<evidence type="ECO:0000256" key="2">
    <source>
        <dbReference type="SAM" id="Phobius"/>
    </source>
</evidence>
<protein>
    <submittedName>
        <fullName evidence="3">Uncharacterized protein</fullName>
    </submittedName>
</protein>
<keyword evidence="2" id="KW-1133">Transmembrane helix</keyword>
<name>A0A1H9XVT6_9PSEU</name>
<evidence type="ECO:0000313" key="3">
    <source>
        <dbReference type="EMBL" id="SES50295.1"/>
    </source>
</evidence>
<dbReference type="EMBL" id="FOFT01000019">
    <property type="protein sequence ID" value="SES50295.1"/>
    <property type="molecule type" value="Genomic_DNA"/>
</dbReference>
<evidence type="ECO:0000256" key="1">
    <source>
        <dbReference type="SAM" id="MobiDB-lite"/>
    </source>
</evidence>
<feature type="transmembrane region" description="Helical" evidence="2">
    <location>
        <begin position="34"/>
        <end position="55"/>
    </location>
</feature>
<organism evidence="3 4">
    <name type="scientific">Lentzea flaviverrucosa</name>
    <dbReference type="NCBI Taxonomy" id="200379"/>
    <lineage>
        <taxon>Bacteria</taxon>
        <taxon>Bacillati</taxon>
        <taxon>Actinomycetota</taxon>
        <taxon>Actinomycetes</taxon>
        <taxon>Pseudonocardiales</taxon>
        <taxon>Pseudonocardiaceae</taxon>
        <taxon>Lentzea</taxon>
    </lineage>
</organism>
<feature type="region of interest" description="Disordered" evidence="1">
    <location>
        <begin position="61"/>
        <end position="81"/>
    </location>
</feature>
<keyword evidence="4" id="KW-1185">Reference proteome</keyword>
<reference evidence="4" key="1">
    <citation type="submission" date="2016-10" db="EMBL/GenBank/DDBJ databases">
        <authorList>
            <person name="Varghese N."/>
            <person name="Submissions S."/>
        </authorList>
    </citation>
    <scope>NUCLEOTIDE SEQUENCE [LARGE SCALE GENOMIC DNA]</scope>
    <source>
        <strain evidence="4">CGMCC 4.578</strain>
    </source>
</reference>
<dbReference type="Proteomes" id="UP000199028">
    <property type="component" value="Unassembled WGS sequence"/>
</dbReference>
<proteinExistence type="predicted"/>
<dbReference type="OrthoDB" id="3697129at2"/>
<dbReference type="AlphaFoldDB" id="A0A1H9XVT6"/>
<sequence length="281" mass="29586">MTGMLPPTRDLPPGRHTQIRAEVERAVAGRRRRLVFPLLAGASALAVVVTSIALLPPEPSDPVPAVQVTTSPPATSKAPDFGVPPETVAAIEEGCGRSAGVGGAKLYQLLDSQTRWALLYTGKEALTCSLGVGGVEYNSGFSGREVKWLPGHLARDDEGVSAGGDLNLKPVYAGVPGNRTVVGRVDDQVARLTYTVDGRTIEATVANGTFTARIHYPSNWARPSVEDRGVLHAYDAAGTLIATDTGVVADCYVSPETGKIVHGNDRADPLTCKPATPWKSR</sequence>
<accession>A0A1H9XVT6</accession>